<keyword evidence="5 7" id="KW-1133">Transmembrane helix</keyword>
<dbReference type="InterPro" id="IPR035906">
    <property type="entry name" value="MetI-like_sf"/>
</dbReference>
<feature type="transmembrane region" description="Helical" evidence="7">
    <location>
        <begin position="240"/>
        <end position="263"/>
    </location>
</feature>
<name>A0A919VA08_9ACTN</name>
<dbReference type="PANTHER" id="PTHR43163">
    <property type="entry name" value="DIPEPTIDE TRANSPORT SYSTEM PERMEASE PROTEIN DPPB-RELATED"/>
    <property type="match status" value="1"/>
</dbReference>
<feature type="domain" description="ABC transmembrane type-1" evidence="8">
    <location>
        <begin position="96"/>
        <end position="301"/>
    </location>
</feature>
<dbReference type="InterPro" id="IPR000515">
    <property type="entry name" value="MetI-like"/>
</dbReference>
<protein>
    <submittedName>
        <fullName evidence="9">ABC di/oligopeptide transporter inner membrane subunit</fullName>
    </submittedName>
</protein>
<comment type="subcellular location">
    <subcellularLocation>
        <location evidence="1 7">Cell membrane</location>
        <topology evidence="1 7">Multi-pass membrane protein</topology>
    </subcellularLocation>
</comment>
<sequence length="315" mass="33617">MLLYLSRKLAGALAVLLLLSALIFFAGRGLVPGNLATVLAGPKASPETIKAIERDLGLDQPIYQQYLDWLSGVLRGDLGTSPFSGQPNLDVIAQQVPVSLELSLMGLFFAVLIGIPIGVIAANRAGSGTDWGIRLPLLIVFAFPAFVSGSAALYLATHYLTNLYSPSYIPFSDSAMANLQTMLLPALAVGIPTAPLVSQMTRSSMIEVLSQPYIATARTNGIAEWRITYLYALRAALPPVLTLIGFIFGLLVGGLFIVEQIFSLPGLGRGVLSSISNRDFSQVTAQAIVMAGAFILGNLLVDLALPFVDRRILRK</sequence>
<comment type="similarity">
    <text evidence="7">Belongs to the binding-protein-dependent transport system permease family.</text>
</comment>
<feature type="transmembrane region" description="Helical" evidence="7">
    <location>
        <begin position="135"/>
        <end position="157"/>
    </location>
</feature>
<dbReference type="Pfam" id="PF19300">
    <property type="entry name" value="BPD_transp_1_N"/>
    <property type="match status" value="1"/>
</dbReference>
<dbReference type="Pfam" id="PF00528">
    <property type="entry name" value="BPD_transp_1"/>
    <property type="match status" value="1"/>
</dbReference>
<keyword evidence="2 7" id="KW-0813">Transport</keyword>
<dbReference type="AlphaFoldDB" id="A0A919VA08"/>
<dbReference type="SUPFAM" id="SSF161098">
    <property type="entry name" value="MetI-like"/>
    <property type="match status" value="1"/>
</dbReference>
<feature type="transmembrane region" description="Helical" evidence="7">
    <location>
        <begin position="104"/>
        <end position="123"/>
    </location>
</feature>
<dbReference type="Proteomes" id="UP000606172">
    <property type="component" value="Unassembled WGS sequence"/>
</dbReference>
<dbReference type="Gene3D" id="1.10.3720.10">
    <property type="entry name" value="MetI-like"/>
    <property type="match status" value="1"/>
</dbReference>
<evidence type="ECO:0000256" key="1">
    <source>
        <dbReference type="ARBA" id="ARBA00004651"/>
    </source>
</evidence>
<evidence type="ECO:0000256" key="7">
    <source>
        <dbReference type="RuleBase" id="RU363032"/>
    </source>
</evidence>
<evidence type="ECO:0000259" key="8">
    <source>
        <dbReference type="PROSITE" id="PS50928"/>
    </source>
</evidence>
<evidence type="ECO:0000256" key="3">
    <source>
        <dbReference type="ARBA" id="ARBA00022475"/>
    </source>
</evidence>
<evidence type="ECO:0000313" key="10">
    <source>
        <dbReference type="Proteomes" id="UP000606172"/>
    </source>
</evidence>
<reference evidence="9" key="1">
    <citation type="submission" date="2021-01" db="EMBL/GenBank/DDBJ databases">
        <title>Whole genome shotgun sequence of Sinosporangium siamense NBRC 109515.</title>
        <authorList>
            <person name="Komaki H."/>
            <person name="Tamura T."/>
        </authorList>
    </citation>
    <scope>NUCLEOTIDE SEQUENCE</scope>
    <source>
        <strain evidence="9">NBRC 109515</strain>
    </source>
</reference>
<evidence type="ECO:0000256" key="2">
    <source>
        <dbReference type="ARBA" id="ARBA00022448"/>
    </source>
</evidence>
<keyword evidence="10" id="KW-1185">Reference proteome</keyword>
<dbReference type="EMBL" id="BOOW01000040">
    <property type="protein sequence ID" value="GII95926.1"/>
    <property type="molecule type" value="Genomic_DNA"/>
</dbReference>
<proteinExistence type="inferred from homology"/>
<feature type="transmembrane region" description="Helical" evidence="7">
    <location>
        <begin position="283"/>
        <end position="305"/>
    </location>
</feature>
<accession>A0A919VA08</accession>
<dbReference type="GO" id="GO:0005886">
    <property type="term" value="C:plasma membrane"/>
    <property type="evidence" value="ECO:0007669"/>
    <property type="project" value="UniProtKB-SubCell"/>
</dbReference>
<evidence type="ECO:0000256" key="6">
    <source>
        <dbReference type="ARBA" id="ARBA00023136"/>
    </source>
</evidence>
<keyword evidence="4 7" id="KW-0812">Transmembrane</keyword>
<evidence type="ECO:0000313" key="9">
    <source>
        <dbReference type="EMBL" id="GII95926.1"/>
    </source>
</evidence>
<feature type="transmembrane region" description="Helical" evidence="7">
    <location>
        <begin position="177"/>
        <end position="197"/>
    </location>
</feature>
<keyword evidence="3" id="KW-1003">Cell membrane</keyword>
<keyword evidence="6 7" id="KW-0472">Membrane</keyword>
<dbReference type="PROSITE" id="PS50928">
    <property type="entry name" value="ABC_TM1"/>
    <property type="match status" value="1"/>
</dbReference>
<dbReference type="RefSeq" id="WP_204030962.1">
    <property type="nucleotide sequence ID" value="NZ_BOOW01000040.1"/>
</dbReference>
<dbReference type="GO" id="GO:0055085">
    <property type="term" value="P:transmembrane transport"/>
    <property type="evidence" value="ECO:0007669"/>
    <property type="project" value="InterPro"/>
</dbReference>
<comment type="caution">
    <text evidence="9">The sequence shown here is derived from an EMBL/GenBank/DDBJ whole genome shotgun (WGS) entry which is preliminary data.</text>
</comment>
<evidence type="ECO:0000256" key="5">
    <source>
        <dbReference type="ARBA" id="ARBA00022989"/>
    </source>
</evidence>
<evidence type="ECO:0000256" key="4">
    <source>
        <dbReference type="ARBA" id="ARBA00022692"/>
    </source>
</evidence>
<dbReference type="PANTHER" id="PTHR43163:SF6">
    <property type="entry name" value="DIPEPTIDE TRANSPORT SYSTEM PERMEASE PROTEIN DPPB-RELATED"/>
    <property type="match status" value="1"/>
</dbReference>
<dbReference type="InterPro" id="IPR045621">
    <property type="entry name" value="BPD_transp_1_N"/>
</dbReference>
<organism evidence="9 10">
    <name type="scientific">Sinosporangium siamense</name>
    <dbReference type="NCBI Taxonomy" id="1367973"/>
    <lineage>
        <taxon>Bacteria</taxon>
        <taxon>Bacillati</taxon>
        <taxon>Actinomycetota</taxon>
        <taxon>Actinomycetes</taxon>
        <taxon>Streptosporangiales</taxon>
        <taxon>Streptosporangiaceae</taxon>
        <taxon>Sinosporangium</taxon>
    </lineage>
</organism>
<gene>
    <name evidence="9" type="ORF">Ssi02_61570</name>
</gene>
<dbReference type="CDD" id="cd06261">
    <property type="entry name" value="TM_PBP2"/>
    <property type="match status" value="1"/>
</dbReference>